<protein>
    <submittedName>
        <fullName evidence="1">4995_t:CDS:1</fullName>
    </submittedName>
</protein>
<sequence>MKDVQKKYQQALSNLNHKVKDHDHISGKYRGPAHDACNKKLQMGAFKTKIPLICHNFRGYDSYLLIEVVSRFTANKLKCIPENIDKYKAMDVGQFRFLDSFQHMSMGLDKLVESLGKNLEKFPLTVKYFTNKGYSIDKIKIKLPRRKYFYSMLKQQNISKGDYEHAQKVWQEFEIINFGEYHDLYLETDDDRLDPSHYVSAPGMFNDSLYKSSKVEIKLMTDMDEYLMVENGIRGGMTMILGKVGPEEIHEIQSIAPDAEIGYMLEVDIETPINLHDFFADYSLALEKQIIPENWLSLYNERLVHDKAVGGGKYVTGEKLLQTLLPKKNYIVHYRVLQIYMKFGTKVTKIHSALKFHQSPWMKDYIEENIHKRKIAKANKEDFGVMYYKLKNNAVFGKKMENVRKHMRVLKHMKGGLQQFIC</sequence>
<comment type="caution">
    <text evidence="1">The sequence shown here is derived from an EMBL/GenBank/DDBJ whole genome shotgun (WGS) entry which is preliminary data.</text>
</comment>
<dbReference type="Proteomes" id="UP000789342">
    <property type="component" value="Unassembled WGS sequence"/>
</dbReference>
<dbReference type="InterPro" id="IPR044925">
    <property type="entry name" value="His-Me_finger_sf"/>
</dbReference>
<evidence type="ECO:0000313" key="1">
    <source>
        <dbReference type="EMBL" id="CAG8536629.1"/>
    </source>
</evidence>
<dbReference type="PANTHER" id="PTHR31511:SF12">
    <property type="entry name" value="RHO TERMINATION FACTOR N-TERMINAL DOMAIN-CONTAINING PROTEIN"/>
    <property type="match status" value="1"/>
</dbReference>
<dbReference type="PANTHER" id="PTHR31511">
    <property type="entry name" value="PROTEIN CBG23764"/>
    <property type="match status" value="1"/>
</dbReference>
<dbReference type="SUPFAM" id="SSF54060">
    <property type="entry name" value="His-Me finger endonucleases"/>
    <property type="match status" value="1"/>
</dbReference>
<evidence type="ECO:0000313" key="2">
    <source>
        <dbReference type="Proteomes" id="UP000789342"/>
    </source>
</evidence>
<keyword evidence="2" id="KW-1185">Reference proteome</keyword>
<proteinExistence type="predicted"/>
<name>A0A9N9FJ37_9GLOM</name>
<dbReference type="OrthoDB" id="414982at2759"/>
<dbReference type="EMBL" id="CAJVPV010002820">
    <property type="protein sequence ID" value="CAG8536629.1"/>
    <property type="molecule type" value="Genomic_DNA"/>
</dbReference>
<gene>
    <name evidence="1" type="ORF">AMORRO_LOCUS4926</name>
</gene>
<dbReference type="SUPFAM" id="SSF56672">
    <property type="entry name" value="DNA/RNA polymerases"/>
    <property type="match status" value="1"/>
</dbReference>
<dbReference type="InterPro" id="IPR043502">
    <property type="entry name" value="DNA/RNA_pol_sf"/>
</dbReference>
<dbReference type="AlphaFoldDB" id="A0A9N9FJ37"/>
<organism evidence="1 2">
    <name type="scientific">Acaulospora morrowiae</name>
    <dbReference type="NCBI Taxonomy" id="94023"/>
    <lineage>
        <taxon>Eukaryota</taxon>
        <taxon>Fungi</taxon>
        <taxon>Fungi incertae sedis</taxon>
        <taxon>Mucoromycota</taxon>
        <taxon>Glomeromycotina</taxon>
        <taxon>Glomeromycetes</taxon>
        <taxon>Diversisporales</taxon>
        <taxon>Acaulosporaceae</taxon>
        <taxon>Acaulospora</taxon>
    </lineage>
</organism>
<accession>A0A9N9FJ37</accession>
<reference evidence="1" key="1">
    <citation type="submission" date="2021-06" db="EMBL/GenBank/DDBJ databases">
        <authorList>
            <person name="Kallberg Y."/>
            <person name="Tangrot J."/>
            <person name="Rosling A."/>
        </authorList>
    </citation>
    <scope>NUCLEOTIDE SEQUENCE</scope>
    <source>
        <strain evidence="1">CL551</strain>
    </source>
</reference>